<dbReference type="Proteomes" id="UP000007264">
    <property type="component" value="Unassembled WGS sequence"/>
</dbReference>
<sequence length="416" mass="43229">TQVLGNATFFQAVMNVLNILTGVGLLSIPFALRQAGWAGLGILWLLGIVTNYTAKAESSNGAAPPMIGYEDIGGAAFGALGRTIVSSVMYVELLGTCALLFILEGDNLFQLLGTKLASSSGAYMVLAAAIMVPTVWLPDLKSLSYLGFAGITATLTVTAAVAYTLLVCCVMSAGGYPAGAVTSAGNWATLPLVFGIMAFVYSGHGVFPSVRASMKRPEHFPKARLSSTQNLGFTPFSTPVQVLDAAYLVVGTLCTFIGAAGYYMYGNGALDVITFNLPKGLLATLCASLILVNPVAKFAITLDPVAVAANTSLASVTQGFPAGLRRFAVRTVMAAGCLVAARFVPFLAYVMALIGSFLTISVSVIFPAACHLSIFRGKLSRRRLLWNYAVVAIGVVCALSGTAASLRALLQSTATA</sequence>
<comment type="subcellular location">
    <subcellularLocation>
        <location evidence="1">Membrane</location>
        <topology evidence="1">Multi-pass membrane protein</topology>
    </subcellularLocation>
</comment>
<keyword evidence="6 8" id="KW-0472">Membrane</keyword>
<evidence type="ECO:0000256" key="3">
    <source>
        <dbReference type="ARBA" id="ARBA00022692"/>
    </source>
</evidence>
<dbReference type="GO" id="GO:0005774">
    <property type="term" value="C:vacuolar membrane"/>
    <property type="evidence" value="ECO:0007669"/>
    <property type="project" value="TreeGrafter"/>
</dbReference>
<keyword evidence="2" id="KW-0813">Transport</keyword>
<evidence type="ECO:0000256" key="5">
    <source>
        <dbReference type="ARBA" id="ARBA00022989"/>
    </source>
</evidence>
<accession>I0YX77</accession>
<comment type="similarity">
    <text evidence="7">Belongs to the amino acid/polyamine transporter 2 family. Amino acid/auxin permease (AAAP) (TC 2.A.18.5) subfamily.</text>
</comment>
<name>I0YX77_COCSC</name>
<evidence type="ECO:0000259" key="9">
    <source>
        <dbReference type="Pfam" id="PF01490"/>
    </source>
</evidence>
<evidence type="ECO:0000313" key="10">
    <source>
        <dbReference type="EMBL" id="EIE22996.1"/>
    </source>
</evidence>
<keyword evidence="3 8" id="KW-0812">Transmembrane</keyword>
<feature type="transmembrane region" description="Helical" evidence="8">
    <location>
        <begin position="37"/>
        <end position="54"/>
    </location>
</feature>
<dbReference type="Pfam" id="PF01490">
    <property type="entry name" value="Aa_trans"/>
    <property type="match status" value="1"/>
</dbReference>
<dbReference type="KEGG" id="csl:COCSUDRAFT_15642"/>
<feature type="transmembrane region" description="Helical" evidence="8">
    <location>
        <begin position="277"/>
        <end position="296"/>
    </location>
</feature>
<evidence type="ECO:0000313" key="11">
    <source>
        <dbReference type="Proteomes" id="UP000007264"/>
    </source>
</evidence>
<dbReference type="AlphaFoldDB" id="I0YX77"/>
<dbReference type="STRING" id="574566.I0YX77"/>
<evidence type="ECO:0000256" key="6">
    <source>
        <dbReference type="ARBA" id="ARBA00023136"/>
    </source>
</evidence>
<feature type="non-terminal residue" evidence="10">
    <location>
        <position position="1"/>
    </location>
</feature>
<feature type="transmembrane region" description="Helical" evidence="8">
    <location>
        <begin position="350"/>
        <end position="372"/>
    </location>
</feature>
<keyword evidence="5 8" id="KW-1133">Transmembrane helix</keyword>
<keyword evidence="11" id="KW-1185">Reference proteome</keyword>
<feature type="transmembrane region" description="Helical" evidence="8">
    <location>
        <begin position="12"/>
        <end position="31"/>
    </location>
</feature>
<feature type="transmembrane region" description="Helical" evidence="8">
    <location>
        <begin position="187"/>
        <end position="207"/>
    </location>
</feature>
<evidence type="ECO:0000256" key="1">
    <source>
        <dbReference type="ARBA" id="ARBA00004141"/>
    </source>
</evidence>
<dbReference type="InterPro" id="IPR013057">
    <property type="entry name" value="AA_transpt_TM"/>
</dbReference>
<feature type="transmembrane region" description="Helical" evidence="8">
    <location>
        <begin position="245"/>
        <end position="265"/>
    </location>
</feature>
<dbReference type="EMBL" id="AGSI01000008">
    <property type="protein sequence ID" value="EIE22996.1"/>
    <property type="molecule type" value="Genomic_DNA"/>
</dbReference>
<evidence type="ECO:0000256" key="8">
    <source>
        <dbReference type="SAM" id="Phobius"/>
    </source>
</evidence>
<comment type="caution">
    <text evidence="10">The sequence shown here is derived from an EMBL/GenBank/DDBJ whole genome shotgun (WGS) entry which is preliminary data.</text>
</comment>
<feature type="transmembrane region" description="Helical" evidence="8">
    <location>
        <begin position="145"/>
        <end position="175"/>
    </location>
</feature>
<feature type="transmembrane region" description="Helical" evidence="8">
    <location>
        <begin position="121"/>
        <end position="138"/>
    </location>
</feature>
<dbReference type="GeneID" id="17040984"/>
<dbReference type="PANTHER" id="PTHR22950">
    <property type="entry name" value="AMINO ACID TRANSPORTER"/>
    <property type="match status" value="1"/>
</dbReference>
<feature type="transmembrane region" description="Helical" evidence="8">
    <location>
        <begin position="75"/>
        <end position="101"/>
    </location>
</feature>
<dbReference type="eggNOG" id="KOG1303">
    <property type="taxonomic scope" value="Eukaryota"/>
</dbReference>
<protein>
    <recommendedName>
        <fullName evidence="9">Amino acid transporter transmembrane domain-containing protein</fullName>
    </recommendedName>
</protein>
<organism evidence="10 11">
    <name type="scientific">Coccomyxa subellipsoidea (strain C-169)</name>
    <name type="common">Green microalga</name>
    <dbReference type="NCBI Taxonomy" id="574566"/>
    <lineage>
        <taxon>Eukaryota</taxon>
        <taxon>Viridiplantae</taxon>
        <taxon>Chlorophyta</taxon>
        <taxon>core chlorophytes</taxon>
        <taxon>Trebouxiophyceae</taxon>
        <taxon>Trebouxiophyceae incertae sedis</taxon>
        <taxon>Coccomyxaceae</taxon>
        <taxon>Coccomyxa</taxon>
        <taxon>Coccomyxa subellipsoidea</taxon>
    </lineage>
</organism>
<proteinExistence type="inferred from homology"/>
<keyword evidence="4" id="KW-0029">Amino-acid transport</keyword>
<evidence type="ECO:0000256" key="4">
    <source>
        <dbReference type="ARBA" id="ARBA00022970"/>
    </source>
</evidence>
<feature type="domain" description="Amino acid transporter transmembrane" evidence="9">
    <location>
        <begin position="6"/>
        <end position="405"/>
    </location>
</feature>
<dbReference type="PANTHER" id="PTHR22950:SF692">
    <property type="entry name" value="TRANSMEMBRANE AMINO ACID TRANSPORTER FAMILY PROTEIN"/>
    <property type="match status" value="1"/>
</dbReference>
<evidence type="ECO:0000256" key="7">
    <source>
        <dbReference type="ARBA" id="ARBA00049662"/>
    </source>
</evidence>
<dbReference type="RefSeq" id="XP_005647540.1">
    <property type="nucleotide sequence ID" value="XM_005647483.1"/>
</dbReference>
<dbReference type="GO" id="GO:0015179">
    <property type="term" value="F:L-amino acid transmembrane transporter activity"/>
    <property type="evidence" value="ECO:0007669"/>
    <property type="project" value="TreeGrafter"/>
</dbReference>
<feature type="transmembrane region" description="Helical" evidence="8">
    <location>
        <begin position="384"/>
        <end position="410"/>
    </location>
</feature>
<reference evidence="10 11" key="1">
    <citation type="journal article" date="2012" name="Genome Biol.">
        <title>The genome of the polar eukaryotic microalga coccomyxa subellipsoidea reveals traits of cold adaptation.</title>
        <authorList>
            <person name="Blanc G."/>
            <person name="Agarkova I."/>
            <person name="Grimwood J."/>
            <person name="Kuo A."/>
            <person name="Brueggeman A."/>
            <person name="Dunigan D."/>
            <person name="Gurnon J."/>
            <person name="Ladunga I."/>
            <person name="Lindquist E."/>
            <person name="Lucas S."/>
            <person name="Pangilinan J."/>
            <person name="Proschold T."/>
            <person name="Salamov A."/>
            <person name="Schmutz J."/>
            <person name="Weeks D."/>
            <person name="Yamada T."/>
            <person name="Claverie J.M."/>
            <person name="Grigoriev I."/>
            <person name="Van Etten J."/>
            <person name="Lomsadze A."/>
            <person name="Borodovsky M."/>
        </authorList>
    </citation>
    <scope>NUCLEOTIDE SEQUENCE [LARGE SCALE GENOMIC DNA]</scope>
    <source>
        <strain evidence="10 11">C-169</strain>
    </source>
</reference>
<evidence type="ECO:0000256" key="2">
    <source>
        <dbReference type="ARBA" id="ARBA00022448"/>
    </source>
</evidence>
<dbReference type="OrthoDB" id="655540at2759"/>
<gene>
    <name evidence="10" type="ORF">COCSUDRAFT_15642</name>
</gene>